<sequence>MTALINSIILCSIALLLYWVFSNQPKKISNKAQRKSPSKSPQKVSEHERQSQSREEQDAAKPSADIKQSPRHRNKSDRSPGHSGDVRENFQQPVERESSARQNTNVERSSRRVRSYLGGEEPNEESQRSRRKWPAEETASLLLEPGSFEQPAQNSTTTSPSATNHRKKRALDASTSDEDDQRERTSSRRTSKRDIKRKKHDNGEKEAKKEDDSMDTAATTLPGGYIDTDIDIDEEPRPAQGHRRKRDETSDSEDAEDAGDDDDESKSARERHRLHGRAVRRRQAEDTIENDGEMTLVQRSSRRSKRTKNGAGNAKVPSEEATSEQSSETSVTESGSGGEEMEVDSLDGRTRPPISLGLRATPFNETSTDDDDGAEEDDEYATFLRTPNSERNTRTRTTSRQTRKQAAQTSASIRKSKALAVAAAKKKHAKETPQSRRVSSRRKGEVWTEANGQKFKISTRDGVRRQLVSVKEWQHKYKMPADSVHPDKDVMHLVLVEKWVTAAELKELERVKLLGWQSDDTESRNGNNDDLNSIGEVEVARSPIYNKAILNKSLYNHESPQSLGPATPLTAASLIALSASLSKNGTPTSMKSTQQLQQTILRPEAQLRTSTLRAHRSRPQLRGAMAEDMFGRQ</sequence>
<dbReference type="EMBL" id="JASBWT010000016">
    <property type="protein sequence ID" value="KAJ9097632.1"/>
    <property type="molecule type" value="Genomic_DNA"/>
</dbReference>
<dbReference type="Proteomes" id="UP001227268">
    <property type="component" value="Unassembled WGS sequence"/>
</dbReference>
<evidence type="ECO:0000313" key="2">
    <source>
        <dbReference type="Proteomes" id="UP001227268"/>
    </source>
</evidence>
<accession>A0ACC2VFB5</accession>
<evidence type="ECO:0000313" key="1">
    <source>
        <dbReference type="EMBL" id="KAJ9097632.1"/>
    </source>
</evidence>
<protein>
    <submittedName>
        <fullName evidence="1">Uncharacterized protein</fullName>
    </submittedName>
</protein>
<name>A0ACC2VFB5_9TREE</name>
<reference evidence="1" key="1">
    <citation type="submission" date="2023-04" db="EMBL/GenBank/DDBJ databases">
        <title>Draft Genome sequencing of Naganishia species isolated from polar environments using Oxford Nanopore Technology.</title>
        <authorList>
            <person name="Leo P."/>
            <person name="Venkateswaran K."/>
        </authorList>
    </citation>
    <scope>NUCLEOTIDE SEQUENCE</scope>
    <source>
        <strain evidence="1">MNA-CCFEE 5423</strain>
    </source>
</reference>
<keyword evidence="2" id="KW-1185">Reference proteome</keyword>
<comment type="caution">
    <text evidence="1">The sequence shown here is derived from an EMBL/GenBank/DDBJ whole genome shotgun (WGS) entry which is preliminary data.</text>
</comment>
<organism evidence="1 2">
    <name type="scientific">Naganishia friedmannii</name>
    <dbReference type="NCBI Taxonomy" id="89922"/>
    <lineage>
        <taxon>Eukaryota</taxon>
        <taxon>Fungi</taxon>
        <taxon>Dikarya</taxon>
        <taxon>Basidiomycota</taxon>
        <taxon>Agaricomycotina</taxon>
        <taxon>Tremellomycetes</taxon>
        <taxon>Filobasidiales</taxon>
        <taxon>Filobasidiaceae</taxon>
        <taxon>Naganishia</taxon>
    </lineage>
</organism>
<proteinExistence type="predicted"/>
<gene>
    <name evidence="1" type="ORF">QFC21_004668</name>
</gene>